<comment type="caution">
    <text evidence="7">The sequence shown here is derived from an EMBL/GenBank/DDBJ whole genome shotgun (WGS) entry which is preliminary data.</text>
</comment>
<evidence type="ECO:0000313" key="8">
    <source>
        <dbReference type="Proteomes" id="UP000272729"/>
    </source>
</evidence>
<accession>A0A495X7C0</accession>
<evidence type="ECO:0000259" key="6">
    <source>
        <dbReference type="SMART" id="SM00833"/>
    </source>
</evidence>
<keyword evidence="8" id="KW-1185">Reference proteome</keyword>
<comment type="similarity">
    <text evidence="4">Belongs to the SIMIBI class G3E GTPase family. ZNG1 subfamily.</text>
</comment>
<evidence type="ECO:0000256" key="1">
    <source>
        <dbReference type="ARBA" id="ARBA00022741"/>
    </source>
</evidence>
<dbReference type="SUPFAM" id="SSF52540">
    <property type="entry name" value="P-loop containing nucleoside triphosphate hydrolases"/>
    <property type="match status" value="1"/>
</dbReference>
<dbReference type="Gene3D" id="3.30.1220.10">
    <property type="entry name" value="CobW-like, C-terminal domain"/>
    <property type="match status" value="1"/>
</dbReference>
<dbReference type="AlphaFoldDB" id="A0A495X7C0"/>
<dbReference type="Proteomes" id="UP000272729">
    <property type="component" value="Unassembled WGS sequence"/>
</dbReference>
<dbReference type="Gene3D" id="3.40.50.300">
    <property type="entry name" value="P-loop containing nucleotide triphosphate hydrolases"/>
    <property type="match status" value="1"/>
</dbReference>
<proteinExistence type="inferred from homology"/>
<dbReference type="PANTHER" id="PTHR13748:SF62">
    <property type="entry name" value="COBW DOMAIN-CONTAINING PROTEIN"/>
    <property type="match status" value="1"/>
</dbReference>
<dbReference type="InterPro" id="IPR051316">
    <property type="entry name" value="Zinc-reg_GTPase_activator"/>
</dbReference>
<evidence type="ECO:0000256" key="4">
    <source>
        <dbReference type="ARBA" id="ARBA00034320"/>
    </source>
</evidence>
<dbReference type="SUPFAM" id="SSF90002">
    <property type="entry name" value="Hypothetical protein YjiA, C-terminal domain"/>
    <property type="match status" value="1"/>
</dbReference>
<dbReference type="GO" id="GO:0016787">
    <property type="term" value="F:hydrolase activity"/>
    <property type="evidence" value="ECO:0007669"/>
    <property type="project" value="UniProtKB-KW"/>
</dbReference>
<dbReference type="InterPro" id="IPR027417">
    <property type="entry name" value="P-loop_NTPase"/>
</dbReference>
<dbReference type="Pfam" id="PF02492">
    <property type="entry name" value="cobW"/>
    <property type="match status" value="1"/>
</dbReference>
<evidence type="ECO:0000256" key="2">
    <source>
        <dbReference type="ARBA" id="ARBA00022801"/>
    </source>
</evidence>
<name>A0A495X7C0_9PSEU</name>
<dbReference type="CDD" id="cd03112">
    <property type="entry name" value="CobW-like"/>
    <property type="match status" value="1"/>
</dbReference>
<comment type="catalytic activity">
    <reaction evidence="5">
        <text>GTP + H2O = GDP + phosphate + H(+)</text>
        <dbReference type="Rhea" id="RHEA:19669"/>
        <dbReference type="ChEBI" id="CHEBI:15377"/>
        <dbReference type="ChEBI" id="CHEBI:15378"/>
        <dbReference type="ChEBI" id="CHEBI:37565"/>
        <dbReference type="ChEBI" id="CHEBI:43474"/>
        <dbReference type="ChEBI" id="CHEBI:58189"/>
    </reaction>
    <physiologicalReaction direction="left-to-right" evidence="5">
        <dbReference type="Rhea" id="RHEA:19670"/>
    </physiologicalReaction>
</comment>
<dbReference type="InterPro" id="IPR011629">
    <property type="entry name" value="CobW-like_C"/>
</dbReference>
<reference evidence="7 8" key="1">
    <citation type="submission" date="2018-10" db="EMBL/GenBank/DDBJ databases">
        <title>Sequencing the genomes of 1000 actinobacteria strains.</title>
        <authorList>
            <person name="Klenk H.-P."/>
        </authorList>
    </citation>
    <scope>NUCLEOTIDE SEQUENCE [LARGE SCALE GENOMIC DNA]</scope>
    <source>
        <strain evidence="7 8">DSM 43911</strain>
    </source>
</reference>
<dbReference type="PANTHER" id="PTHR13748">
    <property type="entry name" value="COBW-RELATED"/>
    <property type="match status" value="1"/>
</dbReference>
<dbReference type="SMART" id="SM00833">
    <property type="entry name" value="CobW_C"/>
    <property type="match status" value="1"/>
</dbReference>
<dbReference type="EMBL" id="RBXR01000001">
    <property type="protein sequence ID" value="RKT70341.1"/>
    <property type="molecule type" value="Genomic_DNA"/>
</dbReference>
<sequence>MIAAAPGTPARIGPVTRVPVIVVAGFLGAGKTTLLNHLLNGARGTRIGVVVNDFGDIGIDAMSVAGQVDSTVSLSGGCLCCAVDASGLEEMLAKLDSRVDVIVIEASGLAEPQAMVRMVLATGNPRLSYGGLVLLVDAAEFPHDLERHLRVADLVVLNKVDRVGDVQALLDRIDRLKPGVPVAAVSHGRVDPALLFEPKPRETHGQLSFEDLLDEDHAHVHYDSVEFTAEAMNPTRLMAFLDERPAGLYRVKGFVRFDVPGHRQRFTLHTVGAFLRFQRDQWGDVPRRTQLVLIGTGLDREAVLKALEDCVEPDPASVDPRSMLEVLRYLDQ</sequence>
<dbReference type="InterPro" id="IPR003495">
    <property type="entry name" value="CobW/HypB/UreG_nucleotide-bd"/>
</dbReference>
<organism evidence="7 8">
    <name type="scientific">Saccharothrix variisporea</name>
    <dbReference type="NCBI Taxonomy" id="543527"/>
    <lineage>
        <taxon>Bacteria</taxon>
        <taxon>Bacillati</taxon>
        <taxon>Actinomycetota</taxon>
        <taxon>Actinomycetes</taxon>
        <taxon>Pseudonocardiales</taxon>
        <taxon>Pseudonocardiaceae</taxon>
        <taxon>Saccharothrix</taxon>
    </lineage>
</organism>
<keyword evidence="2" id="KW-0378">Hydrolase</keyword>
<evidence type="ECO:0000313" key="7">
    <source>
        <dbReference type="EMBL" id="RKT70341.1"/>
    </source>
</evidence>
<dbReference type="GO" id="GO:0000166">
    <property type="term" value="F:nucleotide binding"/>
    <property type="evidence" value="ECO:0007669"/>
    <property type="project" value="UniProtKB-KW"/>
</dbReference>
<dbReference type="GO" id="GO:0005737">
    <property type="term" value="C:cytoplasm"/>
    <property type="evidence" value="ECO:0007669"/>
    <property type="project" value="TreeGrafter"/>
</dbReference>
<gene>
    <name evidence="7" type="ORF">DFJ66_3601</name>
</gene>
<protein>
    <submittedName>
        <fullName evidence="7">G3E family GTPase</fullName>
    </submittedName>
</protein>
<feature type="domain" description="CobW C-terminal" evidence="6">
    <location>
        <begin position="222"/>
        <end position="311"/>
    </location>
</feature>
<evidence type="ECO:0000256" key="5">
    <source>
        <dbReference type="ARBA" id="ARBA00049117"/>
    </source>
</evidence>
<dbReference type="Pfam" id="PF07683">
    <property type="entry name" value="CobW_C"/>
    <property type="match status" value="1"/>
</dbReference>
<keyword evidence="1" id="KW-0547">Nucleotide-binding</keyword>
<dbReference type="InterPro" id="IPR036627">
    <property type="entry name" value="CobW-likC_sf"/>
</dbReference>
<evidence type="ECO:0000256" key="3">
    <source>
        <dbReference type="ARBA" id="ARBA00023186"/>
    </source>
</evidence>
<keyword evidence="3" id="KW-0143">Chaperone</keyword>